<reference evidence="1 2" key="1">
    <citation type="submission" date="2020-05" db="EMBL/GenBank/DDBJ databases">
        <title>Genomic Encyclopedia of Type Strains, Phase IV (KMG-V): Genome sequencing to study the core and pangenomes of soil and plant-associated prokaryotes.</title>
        <authorList>
            <person name="Whitman W."/>
        </authorList>
    </citation>
    <scope>NUCLEOTIDE SEQUENCE [LARGE SCALE GENOMIC DNA]</scope>
    <source>
        <strain evidence="1 2">C29</strain>
    </source>
</reference>
<dbReference type="Pfam" id="PF10987">
    <property type="entry name" value="DUF2806"/>
    <property type="match status" value="1"/>
</dbReference>
<dbReference type="Proteomes" id="UP001516061">
    <property type="component" value="Unassembled WGS sequence"/>
</dbReference>
<keyword evidence="2" id="KW-1185">Reference proteome</keyword>
<evidence type="ECO:0000313" key="1">
    <source>
        <dbReference type="EMBL" id="NRT56014.1"/>
    </source>
</evidence>
<proteinExistence type="predicted"/>
<comment type="caution">
    <text evidence="1">The sequence shown here is derived from an EMBL/GenBank/DDBJ whole genome shotgun (WGS) entry which is preliminary data.</text>
</comment>
<gene>
    <name evidence="1" type="ORF">HNQ01_001749</name>
</gene>
<dbReference type="RefSeq" id="WP_173804987.1">
    <property type="nucleotide sequence ID" value="NZ_JABSNM010000006.1"/>
</dbReference>
<organism evidence="1 2">
    <name type="scientific">Sphaerotilus uruguayifluvii</name>
    <dbReference type="NCBI Taxonomy" id="2735897"/>
    <lineage>
        <taxon>Bacteria</taxon>
        <taxon>Pseudomonadati</taxon>
        <taxon>Pseudomonadota</taxon>
        <taxon>Betaproteobacteria</taxon>
        <taxon>Burkholderiales</taxon>
        <taxon>Sphaerotilaceae</taxon>
        <taxon>Sphaerotilus</taxon>
    </lineage>
</organism>
<accession>A0ABX2G135</accession>
<evidence type="ECO:0000313" key="2">
    <source>
        <dbReference type="Proteomes" id="UP001516061"/>
    </source>
</evidence>
<evidence type="ECO:0008006" key="3">
    <source>
        <dbReference type="Google" id="ProtNLM"/>
    </source>
</evidence>
<dbReference type="EMBL" id="JABSNM010000006">
    <property type="protein sequence ID" value="NRT56014.1"/>
    <property type="molecule type" value="Genomic_DNA"/>
</dbReference>
<protein>
    <recommendedName>
        <fullName evidence="3">DUF2806 domain-containing protein</fullName>
    </recommendedName>
</protein>
<name>A0ABX2G135_9BURK</name>
<dbReference type="InterPro" id="IPR021254">
    <property type="entry name" value="DUF2806"/>
</dbReference>
<sequence length="288" mass="32282">MSEGNSLINLGDLSKPAIVLIEKVSAAVGAIYEPYHVKRMARAEAEAKKINVIAKIELTEIEQRAIDRFVHQEARKQANIEQITAQAAASLPEDAKVENLEEDWVAHFFKHCDTVSDKEMQSLWARLLSGEATQPGTFSKRTVDFISTIDKKDAALFTTFCQFVWMMGEPIPLIYESTDEIYTKHGITFETLKHLDAIGLISLESLSGYVKTGFAKYAHVSYYGHPTLIEFDSDSNNKLEIGHTLLTSTGKELVSICGSSRNDDFYNHVIRKWFECGLVLSSAVINRQ</sequence>